<dbReference type="InterPro" id="IPR056120">
    <property type="entry name" value="DUF7703"/>
</dbReference>
<keyword evidence="4" id="KW-1185">Reference proteome</keyword>
<accession>A0AAD4Q6L8</accession>
<keyword evidence="1" id="KW-0472">Membrane</keyword>
<dbReference type="EMBL" id="JAJTJA010000001">
    <property type="protein sequence ID" value="KAH8705778.1"/>
    <property type="molecule type" value="Genomic_DNA"/>
</dbReference>
<dbReference type="AlphaFoldDB" id="A0AAD4Q6L8"/>
<feature type="transmembrane region" description="Helical" evidence="1">
    <location>
        <begin position="88"/>
        <end position="113"/>
    </location>
</feature>
<dbReference type="Proteomes" id="UP001201262">
    <property type="component" value="Unassembled WGS sequence"/>
</dbReference>
<dbReference type="RefSeq" id="XP_046078399.1">
    <property type="nucleotide sequence ID" value="XM_046210379.1"/>
</dbReference>
<evidence type="ECO:0000256" key="1">
    <source>
        <dbReference type="SAM" id="Phobius"/>
    </source>
</evidence>
<feature type="transmembrane region" description="Helical" evidence="1">
    <location>
        <begin position="209"/>
        <end position="228"/>
    </location>
</feature>
<proteinExistence type="predicted"/>
<feature type="transmembrane region" description="Helical" evidence="1">
    <location>
        <begin position="28"/>
        <end position="53"/>
    </location>
</feature>
<comment type="caution">
    <text evidence="3">The sequence shown here is derived from an EMBL/GenBank/DDBJ whole genome shotgun (WGS) entry which is preliminary data.</text>
</comment>
<gene>
    <name evidence="3" type="ORF">BGW36DRAFT_286062</name>
</gene>
<evidence type="ECO:0000259" key="2">
    <source>
        <dbReference type="Pfam" id="PF24802"/>
    </source>
</evidence>
<name>A0AAD4Q6L8_9EURO</name>
<dbReference type="PANTHER" id="PTHR37013:SF6">
    <property type="entry name" value="INTEGRAL MEMBRANE PROTEIN"/>
    <property type="match status" value="1"/>
</dbReference>
<dbReference type="PANTHER" id="PTHR37013">
    <property type="entry name" value="INTEGRAL MEMBRANE PROTEIN (AFU_ORTHOLOGUE AFUA_1G05950)-RELATED"/>
    <property type="match status" value="1"/>
</dbReference>
<feature type="transmembrane region" description="Helical" evidence="1">
    <location>
        <begin position="129"/>
        <end position="151"/>
    </location>
</feature>
<keyword evidence="1" id="KW-0812">Transmembrane</keyword>
<feature type="domain" description="DUF7703" evidence="2">
    <location>
        <begin position="27"/>
        <end position="271"/>
    </location>
</feature>
<evidence type="ECO:0000313" key="4">
    <source>
        <dbReference type="Proteomes" id="UP001201262"/>
    </source>
</evidence>
<evidence type="ECO:0000313" key="3">
    <source>
        <dbReference type="EMBL" id="KAH8705778.1"/>
    </source>
</evidence>
<dbReference type="Pfam" id="PF24802">
    <property type="entry name" value="DUF7703"/>
    <property type="match status" value="1"/>
</dbReference>
<keyword evidence="1" id="KW-1133">Transmembrane helix</keyword>
<dbReference type="GeneID" id="70240666"/>
<protein>
    <recommendedName>
        <fullName evidence="2">DUF7703 domain-containing protein</fullName>
    </recommendedName>
</protein>
<sequence length="352" mass="39503">MVDADDGAGPSGPLDGISGNLGSKYTVLSMFVILFLSLALYNAIELIVLVLLSFKRFRGLYFWSLLLSGLLGVVPYSVGFILKFFSQVNVWVSVSILTVGWWVMVTGQSLVLYSRLHLVMRDQKRLRRLLYMIMVNFVILHLPTSVLTYGSNVHNATSSRFINGYNIMEKIQMTGFSIQETVISGFYLYETARLLRLSNNSHSHRRTQYQLIGINIIIILMDLVLLGFEYASEYAIQITLKAAVYSLKLKLEFAVLGKLVDFIRTNRDNSRSGMPMDSTAQRYAGQDAGLPSTRADDAHFYGKSTATVMRRDPSNSSEEHLNIPSGIIVAKTEFSTTIDKRDRSSLNLDDSD</sequence>
<reference evidence="3" key="1">
    <citation type="submission" date="2021-12" db="EMBL/GenBank/DDBJ databases">
        <title>Convergent genome expansion in fungi linked to evolution of root-endophyte symbiosis.</title>
        <authorList>
            <consortium name="DOE Joint Genome Institute"/>
            <person name="Ke Y.-H."/>
            <person name="Bonito G."/>
            <person name="Liao H.-L."/>
            <person name="Looney B."/>
            <person name="Rojas-Flechas A."/>
            <person name="Nash J."/>
            <person name="Hameed K."/>
            <person name="Schadt C."/>
            <person name="Martin F."/>
            <person name="Crous P.W."/>
            <person name="Miettinen O."/>
            <person name="Magnuson J.K."/>
            <person name="Labbe J."/>
            <person name="Jacobson D."/>
            <person name="Doktycz M.J."/>
            <person name="Veneault-Fourrey C."/>
            <person name="Kuo A."/>
            <person name="Mondo S."/>
            <person name="Calhoun S."/>
            <person name="Riley R."/>
            <person name="Ohm R."/>
            <person name="LaButti K."/>
            <person name="Andreopoulos B."/>
            <person name="Pangilinan J."/>
            <person name="Nolan M."/>
            <person name="Tritt A."/>
            <person name="Clum A."/>
            <person name="Lipzen A."/>
            <person name="Daum C."/>
            <person name="Barry K."/>
            <person name="Grigoriev I.V."/>
            <person name="Vilgalys R."/>
        </authorList>
    </citation>
    <scope>NUCLEOTIDE SEQUENCE</scope>
    <source>
        <strain evidence="3">PMI_201</strain>
    </source>
</reference>
<feature type="transmembrane region" description="Helical" evidence="1">
    <location>
        <begin position="60"/>
        <end position="82"/>
    </location>
</feature>
<organism evidence="3 4">
    <name type="scientific">Talaromyces proteolyticus</name>
    <dbReference type="NCBI Taxonomy" id="1131652"/>
    <lineage>
        <taxon>Eukaryota</taxon>
        <taxon>Fungi</taxon>
        <taxon>Dikarya</taxon>
        <taxon>Ascomycota</taxon>
        <taxon>Pezizomycotina</taxon>
        <taxon>Eurotiomycetes</taxon>
        <taxon>Eurotiomycetidae</taxon>
        <taxon>Eurotiales</taxon>
        <taxon>Trichocomaceae</taxon>
        <taxon>Talaromyces</taxon>
        <taxon>Talaromyces sect. Bacilispori</taxon>
    </lineage>
</organism>
<feature type="transmembrane region" description="Helical" evidence="1">
    <location>
        <begin position="171"/>
        <end position="189"/>
    </location>
</feature>